<comment type="subcellular location">
    <subcellularLocation>
        <location evidence="5">Cell membrane</location>
        <topology evidence="5">Multi-pass membrane protein</topology>
    </subcellularLocation>
    <subcellularLocation>
        <location evidence="1">Membrane</location>
        <topology evidence="1">Multi-pass membrane protein</topology>
    </subcellularLocation>
</comment>
<feature type="domain" description="Amidohydrolase-related" evidence="7">
    <location>
        <begin position="342"/>
        <end position="687"/>
    </location>
</feature>
<name>A0A7J5DSA2_NOCSI</name>
<organism evidence="8 9">
    <name type="scientific">Nocardioides simplex</name>
    <name type="common">Arthrobacter simplex</name>
    <dbReference type="NCBI Taxonomy" id="2045"/>
    <lineage>
        <taxon>Bacteria</taxon>
        <taxon>Bacillati</taxon>
        <taxon>Actinomycetota</taxon>
        <taxon>Actinomycetes</taxon>
        <taxon>Propionibacteriales</taxon>
        <taxon>Nocardioidaceae</taxon>
        <taxon>Pimelobacter</taxon>
    </lineage>
</organism>
<evidence type="ECO:0000256" key="1">
    <source>
        <dbReference type="ARBA" id="ARBA00004141"/>
    </source>
</evidence>
<evidence type="ECO:0000313" key="8">
    <source>
        <dbReference type="EMBL" id="KAB2807835.1"/>
    </source>
</evidence>
<dbReference type="GO" id="GO:0005886">
    <property type="term" value="C:plasma membrane"/>
    <property type="evidence" value="ECO:0007669"/>
    <property type="project" value="UniProtKB-SubCell"/>
</dbReference>
<keyword evidence="5" id="KW-1003">Cell membrane</keyword>
<gene>
    <name evidence="8" type="ORF">F9L07_24410</name>
</gene>
<dbReference type="PANTHER" id="PTHR43794">
    <property type="entry name" value="AMINOHYDROLASE SSNA-RELATED"/>
    <property type="match status" value="1"/>
</dbReference>
<feature type="region of interest" description="Disordered" evidence="6">
    <location>
        <begin position="264"/>
        <end position="286"/>
    </location>
</feature>
<dbReference type="GO" id="GO:0016810">
    <property type="term" value="F:hydrolase activity, acting on carbon-nitrogen (but not peptide) bonds"/>
    <property type="evidence" value="ECO:0007669"/>
    <property type="project" value="InterPro"/>
</dbReference>
<comment type="caution">
    <text evidence="8">The sequence shown here is derived from an EMBL/GenBank/DDBJ whole genome shotgun (WGS) entry which is preliminary data.</text>
</comment>
<feature type="transmembrane region" description="Helical" evidence="5">
    <location>
        <begin position="163"/>
        <end position="187"/>
    </location>
</feature>
<evidence type="ECO:0000256" key="5">
    <source>
        <dbReference type="RuleBase" id="RU363041"/>
    </source>
</evidence>
<dbReference type="InterPro" id="IPR006680">
    <property type="entry name" value="Amidohydro-rel"/>
</dbReference>
<feature type="transmembrane region" description="Helical" evidence="5">
    <location>
        <begin position="127"/>
        <end position="143"/>
    </location>
</feature>
<protein>
    <recommendedName>
        <fullName evidence="5">Probable membrane transporter protein</fullName>
    </recommendedName>
</protein>
<keyword evidence="3 5" id="KW-1133">Transmembrane helix</keyword>
<proteinExistence type="inferred from homology"/>
<evidence type="ECO:0000313" key="9">
    <source>
        <dbReference type="Proteomes" id="UP000449906"/>
    </source>
</evidence>
<dbReference type="PANTHER" id="PTHR43794:SF5">
    <property type="entry name" value="CHLOROHYDROLASE FAMILY PROTEIN"/>
    <property type="match status" value="1"/>
</dbReference>
<dbReference type="AlphaFoldDB" id="A0A7J5DSA2"/>
<dbReference type="Pfam" id="PF01925">
    <property type="entry name" value="TauE"/>
    <property type="match status" value="1"/>
</dbReference>
<dbReference type="Gene3D" id="2.30.40.10">
    <property type="entry name" value="Urease, subunit C, domain 1"/>
    <property type="match status" value="1"/>
</dbReference>
<feature type="transmembrane region" description="Helical" evidence="5">
    <location>
        <begin position="94"/>
        <end position="115"/>
    </location>
</feature>
<evidence type="ECO:0000256" key="4">
    <source>
        <dbReference type="ARBA" id="ARBA00023136"/>
    </source>
</evidence>
<comment type="similarity">
    <text evidence="5">Belongs to the 4-toluene sulfonate uptake permease (TSUP) (TC 2.A.102) family.</text>
</comment>
<dbReference type="SUPFAM" id="SSF51556">
    <property type="entry name" value="Metallo-dependent hydrolases"/>
    <property type="match status" value="1"/>
</dbReference>
<dbReference type="InterPro" id="IPR011059">
    <property type="entry name" value="Metal-dep_hydrolase_composite"/>
</dbReference>
<keyword evidence="2 5" id="KW-0812">Transmembrane</keyword>
<feature type="transmembrane region" description="Helical" evidence="5">
    <location>
        <begin position="199"/>
        <end position="218"/>
    </location>
</feature>
<evidence type="ECO:0000256" key="3">
    <source>
        <dbReference type="ARBA" id="ARBA00022989"/>
    </source>
</evidence>
<evidence type="ECO:0000256" key="6">
    <source>
        <dbReference type="SAM" id="MobiDB-lite"/>
    </source>
</evidence>
<dbReference type="Gene3D" id="3.20.20.140">
    <property type="entry name" value="Metal-dependent hydrolases"/>
    <property type="match status" value="1"/>
</dbReference>
<sequence length="729" mass="76435">MHSAPLTFACIACIIGGVHSTTEASELLLLVAAGGAAGAVNALAGGGSLISFPALLATGMPPVTANVTNTAATVPGYFGSCLGYRRELRGQGSAALVMTVASVVGAVAGSALLLVTPAALFRGLSPWLVMGAAALLAAQPALARRWTSSTPETGRTGATAVAAQLVVGVYGGYFAAGLGILMLAALGLFRADDTHRLNALKAVLSLAVGAVSTAWFAAFADIAWSAALILSVSGLLGGLAGARFARRLNPDVLRLAVVGSASRSASSSSSEPRKESSDMQNTHDLPDREELVIRDADVVTMDPELGTVTAVDLHLADGVIKAIGKNLEVPRGTTTIDAAGWVVLPGFIDTHWHLWNTLMRGTVHSTPGCDYFSVKRAFAPYLEPDDFYWSARFALAEAVLGGYTAVHNWDHNVRGGEDVDANIQAHLDSGLRGRFSFGPRDSLPADELMDLDGLREMLVRWSEQRREARISFGVALRGPHRTPPAVFREEWAAARELGLPITLHCDRCMREPGCASCNLTLLEDEGLLGPDVQIVHAVHASEDDVAALARTGTRVSVSPVTEMQTMGFPPVADFLRAGVPVSLSVDTLAMPTAADPVGQMRTVLSVEAARAGAGSVTAAQALAMATTTAAADLGIERVAGSLRAGKKADLVLLAPGVNRLPDGEPIEGVVFNGHTRDIDTVIADGRVLKRGGRLMQESARQAIDEGMRRRDRLLLRAQEDGVWPTTTTP</sequence>
<evidence type="ECO:0000256" key="2">
    <source>
        <dbReference type="ARBA" id="ARBA00022692"/>
    </source>
</evidence>
<dbReference type="Proteomes" id="UP000449906">
    <property type="component" value="Unassembled WGS sequence"/>
</dbReference>
<keyword evidence="4 5" id="KW-0472">Membrane</keyword>
<reference evidence="8 9" key="1">
    <citation type="submission" date="2019-09" db="EMBL/GenBank/DDBJ databases">
        <title>Pimelobacter sp. isolated from Paulinella.</title>
        <authorList>
            <person name="Jeong S.E."/>
        </authorList>
    </citation>
    <scope>NUCLEOTIDE SEQUENCE [LARGE SCALE GENOMIC DNA]</scope>
    <source>
        <strain evidence="8 9">Pch-N</strain>
    </source>
</reference>
<dbReference type="SUPFAM" id="SSF51338">
    <property type="entry name" value="Composite domain of metallo-dependent hydrolases"/>
    <property type="match status" value="1"/>
</dbReference>
<dbReference type="EMBL" id="WBVM01000004">
    <property type="protein sequence ID" value="KAB2807835.1"/>
    <property type="molecule type" value="Genomic_DNA"/>
</dbReference>
<dbReference type="InterPro" id="IPR050287">
    <property type="entry name" value="MTA/SAH_deaminase"/>
</dbReference>
<evidence type="ECO:0000259" key="7">
    <source>
        <dbReference type="Pfam" id="PF01979"/>
    </source>
</evidence>
<dbReference type="InterPro" id="IPR032466">
    <property type="entry name" value="Metal_Hydrolase"/>
</dbReference>
<dbReference type="Pfam" id="PF01979">
    <property type="entry name" value="Amidohydro_1"/>
    <property type="match status" value="1"/>
</dbReference>
<accession>A0A7J5DSA2</accession>
<dbReference type="InterPro" id="IPR002781">
    <property type="entry name" value="TM_pro_TauE-like"/>
</dbReference>